<dbReference type="CDD" id="cd00090">
    <property type="entry name" value="HTH_ARSR"/>
    <property type="match status" value="1"/>
</dbReference>
<dbReference type="RefSeq" id="WP_109637544.1">
    <property type="nucleotide sequence ID" value="NZ_QGHB01000005.1"/>
</dbReference>
<name>A0A316I771_9PSEU</name>
<dbReference type="Proteomes" id="UP000246005">
    <property type="component" value="Unassembled WGS sequence"/>
</dbReference>
<sequence length="215" mass="23401">MADPVAAVAALDEPNRRKLYDFVVRQTAPISKDEASEAIGLPRTTAGFHLDKLVEMGLLDVVHERRSGRTGPGAGRPAKLYRRSDEQIEVSLPDRRYEAASHLLTESLLEAESTGEPPREILNRRAYEWGEDLATQADGDVVQVLEDLGFEPQAEGDSVLLGNCPFHSLAQKHTQLVCGMNLCLVSGLLDGIEASSHTAHLDPSPGHCCVRLDQA</sequence>
<evidence type="ECO:0000313" key="1">
    <source>
        <dbReference type="EMBL" id="PWK86265.1"/>
    </source>
</evidence>
<dbReference type="EMBL" id="QGHB01000005">
    <property type="protein sequence ID" value="PWK86265.1"/>
    <property type="molecule type" value="Genomic_DNA"/>
</dbReference>
<dbReference type="Gene3D" id="1.10.10.10">
    <property type="entry name" value="Winged helix-like DNA-binding domain superfamily/Winged helix DNA-binding domain"/>
    <property type="match status" value="1"/>
</dbReference>
<dbReference type="Pfam" id="PF12840">
    <property type="entry name" value="HTH_20"/>
    <property type="match status" value="1"/>
</dbReference>
<dbReference type="InterPro" id="IPR036390">
    <property type="entry name" value="WH_DNA-bd_sf"/>
</dbReference>
<dbReference type="SUPFAM" id="SSF46785">
    <property type="entry name" value="Winged helix' DNA-binding domain"/>
    <property type="match status" value="1"/>
</dbReference>
<dbReference type="InterPro" id="IPR036388">
    <property type="entry name" value="WH-like_DNA-bd_sf"/>
</dbReference>
<protein>
    <submittedName>
        <fullName evidence="1">Putative ArsR family transcriptional regulator</fullName>
    </submittedName>
</protein>
<evidence type="ECO:0000313" key="2">
    <source>
        <dbReference type="Proteomes" id="UP000246005"/>
    </source>
</evidence>
<accession>A0A316I771</accession>
<proteinExistence type="predicted"/>
<gene>
    <name evidence="1" type="ORF">C8D88_105308</name>
</gene>
<comment type="caution">
    <text evidence="1">The sequence shown here is derived from an EMBL/GenBank/DDBJ whole genome shotgun (WGS) entry which is preliminary data.</text>
</comment>
<organism evidence="1 2">
    <name type="scientific">Lentzea atacamensis</name>
    <dbReference type="NCBI Taxonomy" id="531938"/>
    <lineage>
        <taxon>Bacteria</taxon>
        <taxon>Bacillati</taxon>
        <taxon>Actinomycetota</taxon>
        <taxon>Actinomycetes</taxon>
        <taxon>Pseudonocardiales</taxon>
        <taxon>Pseudonocardiaceae</taxon>
        <taxon>Lentzea</taxon>
    </lineage>
</organism>
<dbReference type="AlphaFoldDB" id="A0A316I771"/>
<dbReference type="InterPro" id="IPR011991">
    <property type="entry name" value="ArsR-like_HTH"/>
</dbReference>
<reference evidence="1 2" key="1">
    <citation type="submission" date="2018-05" db="EMBL/GenBank/DDBJ databases">
        <title>Genomic Encyclopedia of Type Strains, Phase IV (KMG-IV): sequencing the most valuable type-strain genomes for metagenomic binning, comparative biology and taxonomic classification.</title>
        <authorList>
            <person name="Goeker M."/>
        </authorList>
    </citation>
    <scope>NUCLEOTIDE SEQUENCE [LARGE SCALE GENOMIC DNA]</scope>
    <source>
        <strain evidence="1 2">DSM 45480</strain>
    </source>
</reference>